<name>A0A967F282_9PROT</name>
<evidence type="ECO:0000313" key="3">
    <source>
        <dbReference type="Proteomes" id="UP000761264"/>
    </source>
</evidence>
<protein>
    <recommendedName>
        <fullName evidence="4">Cytochrome c domain-containing protein</fullName>
    </recommendedName>
</protein>
<proteinExistence type="predicted"/>
<feature type="chain" id="PRO_5036809906" description="Cytochrome c domain-containing protein" evidence="1">
    <location>
        <begin position="23"/>
        <end position="141"/>
    </location>
</feature>
<dbReference type="AlphaFoldDB" id="A0A967F282"/>
<evidence type="ECO:0008006" key="4">
    <source>
        <dbReference type="Google" id="ProtNLM"/>
    </source>
</evidence>
<keyword evidence="3" id="KW-1185">Reference proteome</keyword>
<feature type="signal peptide" evidence="1">
    <location>
        <begin position="1"/>
        <end position="22"/>
    </location>
</feature>
<evidence type="ECO:0000313" key="2">
    <source>
        <dbReference type="EMBL" id="NIA71575.1"/>
    </source>
</evidence>
<dbReference type="EMBL" id="JAAQPH010000024">
    <property type="protein sequence ID" value="NIA71575.1"/>
    <property type="molecule type" value="Genomic_DNA"/>
</dbReference>
<dbReference type="RefSeq" id="WP_167229355.1">
    <property type="nucleotide sequence ID" value="NZ_JAAQPH010000024.1"/>
</dbReference>
<organism evidence="2 3">
    <name type="scientific">Pelagibius litoralis</name>
    <dbReference type="NCBI Taxonomy" id="374515"/>
    <lineage>
        <taxon>Bacteria</taxon>
        <taxon>Pseudomonadati</taxon>
        <taxon>Pseudomonadota</taxon>
        <taxon>Alphaproteobacteria</taxon>
        <taxon>Rhodospirillales</taxon>
        <taxon>Rhodovibrionaceae</taxon>
        <taxon>Pelagibius</taxon>
    </lineage>
</organism>
<accession>A0A967F282</accession>
<reference evidence="2" key="1">
    <citation type="submission" date="2020-03" db="EMBL/GenBank/DDBJ databases">
        <title>Genome of Pelagibius litoralis DSM 21314T.</title>
        <authorList>
            <person name="Wang G."/>
        </authorList>
    </citation>
    <scope>NUCLEOTIDE SEQUENCE</scope>
    <source>
        <strain evidence="2">DSM 21314</strain>
    </source>
</reference>
<dbReference type="Proteomes" id="UP000761264">
    <property type="component" value="Unassembled WGS sequence"/>
</dbReference>
<evidence type="ECO:0000256" key="1">
    <source>
        <dbReference type="SAM" id="SignalP"/>
    </source>
</evidence>
<sequence>MYRLRALSTLLLLLAGSASALAQEPEYLLYGGKGQNTFLGCLNCSRFDNTSIWNKLGPHGSEFDNATIWSKTGVYGSPYQTLSPWNRNSFEGPVVRDKDGNSYGKFTRNQFDDQTKVESLLWILENYDYVISNLNEVRLRH</sequence>
<gene>
    <name evidence="2" type="ORF">HBA54_23570</name>
</gene>
<keyword evidence="1" id="KW-0732">Signal</keyword>
<comment type="caution">
    <text evidence="2">The sequence shown here is derived from an EMBL/GenBank/DDBJ whole genome shotgun (WGS) entry which is preliminary data.</text>
</comment>